<dbReference type="CDD" id="cd20335">
    <property type="entry name" value="BRcat_RBR"/>
    <property type="match status" value="1"/>
</dbReference>
<sequence length="775" mass="91186">MLDNDGCDENFFEKPTRAYPHKKHRCNIRTGNTIRTGKSSDADRLSNKELVRKWIVFNNNDITVDESLNNIEGNHFIIHDSLVLNIARNPEEYGHSDPFFYSLNKQKRWLLDAHLKNKYLCGNSYSIGMIDKTTVDFRRRGQTFSYTNSKGLSRSAVKTFSHDKDLYVDYLCGDDPHIQEFRGTYDFEILYEMYRKSPITSYQSTKKLQKKPKRKRRCLPVFKHLIDSFINENSLDKESERQIRILRNLRLCQQIEIGEKEKRKENILNKPFAIIPKEALSSFIKDSRSEDIAILDEYSTKPLTIMLDFSKRLSKGFKRKNVSECIINNFIFMTKLELTECPNSSKDIVIKLENGTNLQCFPNSNIQFTDTIKVKSFRKLLGFLIGKYSKWIHQSELFSLIGDDDNLIGKTNTNDNILFRNKTDKIISNWLLSFINCTQESISIKQLLLNDQKEDEHFKLLDKIPPVEFSKDLTFICAICYSKNDGYGLKCGHRFCKDCWMRSDINNTECILTECKEKIPLPILISMYGFHHYFTTKKRRSLEKIYQLGPRCRNNECCMVFIKNCNNSMGILECDCGEFFCCICKLDCHWPLNCKENSIFEKIIQRIEYKESDNWQLEDEITVDDNLSKAIKAYDSFKRFNFKVVKCKAKFIAYRWRCSSQNPQYNRRRQAFSADLYAHALKSLQFCYITLYRADYLTCYCYLLQRTKKYNIIVKDIIQQIELARLETKKLIKCTEEMMDFNETIIKRLNSLCGLLEDSLKKLVFKLLKSIPIIL</sequence>
<dbReference type="PANTHER" id="PTHR11685">
    <property type="entry name" value="RBR FAMILY RING FINGER AND IBR DOMAIN-CONTAINING"/>
    <property type="match status" value="1"/>
</dbReference>
<dbReference type="OrthoDB" id="10062370at2759"/>
<dbReference type="InterPro" id="IPR031127">
    <property type="entry name" value="E3_UB_ligase_RBR"/>
</dbReference>
<dbReference type="GO" id="GO:0016567">
    <property type="term" value="P:protein ubiquitination"/>
    <property type="evidence" value="ECO:0007669"/>
    <property type="project" value="InterPro"/>
</dbReference>
<name>A0A7I8WA15_9ANNE</name>
<evidence type="ECO:0000313" key="1">
    <source>
        <dbReference type="EMBL" id="CAD5124979.1"/>
    </source>
</evidence>
<proteinExistence type="predicted"/>
<dbReference type="AlphaFoldDB" id="A0A7I8WA15"/>
<organism evidence="1 2">
    <name type="scientific">Dimorphilus gyrociliatus</name>
    <dbReference type="NCBI Taxonomy" id="2664684"/>
    <lineage>
        <taxon>Eukaryota</taxon>
        <taxon>Metazoa</taxon>
        <taxon>Spiralia</taxon>
        <taxon>Lophotrochozoa</taxon>
        <taxon>Annelida</taxon>
        <taxon>Polychaeta</taxon>
        <taxon>Polychaeta incertae sedis</taxon>
        <taxon>Dinophilidae</taxon>
        <taxon>Dimorphilus</taxon>
    </lineage>
</organism>
<dbReference type="EMBL" id="CAJFCJ010000024">
    <property type="protein sequence ID" value="CAD5124979.1"/>
    <property type="molecule type" value="Genomic_DNA"/>
</dbReference>
<dbReference type="GO" id="GO:0004842">
    <property type="term" value="F:ubiquitin-protein transferase activity"/>
    <property type="evidence" value="ECO:0007669"/>
    <property type="project" value="InterPro"/>
</dbReference>
<keyword evidence="2" id="KW-1185">Reference proteome</keyword>
<protein>
    <submittedName>
        <fullName evidence="1">DgyrCDS13222</fullName>
    </submittedName>
</protein>
<accession>A0A7I8WA15</accession>
<reference evidence="1 2" key="1">
    <citation type="submission" date="2020-08" db="EMBL/GenBank/DDBJ databases">
        <authorList>
            <person name="Hejnol A."/>
        </authorList>
    </citation>
    <scope>NUCLEOTIDE SEQUENCE [LARGE SCALE GENOMIC DNA]</scope>
</reference>
<dbReference type="SUPFAM" id="SSF57850">
    <property type="entry name" value="RING/U-box"/>
    <property type="match status" value="1"/>
</dbReference>
<dbReference type="Proteomes" id="UP000549394">
    <property type="component" value="Unassembled WGS sequence"/>
</dbReference>
<gene>
    <name evidence="1" type="ORF">DGYR_LOCUS12438</name>
</gene>
<evidence type="ECO:0000313" key="2">
    <source>
        <dbReference type="Proteomes" id="UP000549394"/>
    </source>
</evidence>
<comment type="caution">
    <text evidence="1">The sequence shown here is derived from an EMBL/GenBank/DDBJ whole genome shotgun (WGS) entry which is preliminary data.</text>
</comment>